<organism evidence="1 2">
    <name type="scientific">Azospirillum picis</name>
    <dbReference type="NCBI Taxonomy" id="488438"/>
    <lineage>
        <taxon>Bacteria</taxon>
        <taxon>Pseudomonadati</taxon>
        <taxon>Pseudomonadota</taxon>
        <taxon>Alphaproteobacteria</taxon>
        <taxon>Rhodospirillales</taxon>
        <taxon>Azospirillaceae</taxon>
        <taxon>Azospirillum</taxon>
    </lineage>
</organism>
<comment type="caution">
    <text evidence="1">The sequence shown here is derived from an EMBL/GenBank/DDBJ whole genome shotgun (WGS) entry which is preliminary data.</text>
</comment>
<protein>
    <recommendedName>
        <fullName evidence="3">Transposase</fullName>
    </recommendedName>
</protein>
<evidence type="ECO:0008006" key="3">
    <source>
        <dbReference type="Google" id="ProtNLM"/>
    </source>
</evidence>
<name>A0ABU0MI44_9PROT</name>
<keyword evidence="2" id="KW-1185">Reference proteome</keyword>
<reference evidence="1 2" key="1">
    <citation type="submission" date="2023-07" db="EMBL/GenBank/DDBJ databases">
        <title>Genomic Encyclopedia of Type Strains, Phase IV (KMG-IV): sequencing the most valuable type-strain genomes for metagenomic binning, comparative biology and taxonomic classification.</title>
        <authorList>
            <person name="Goeker M."/>
        </authorList>
    </citation>
    <scope>NUCLEOTIDE SEQUENCE [LARGE SCALE GENOMIC DNA]</scope>
    <source>
        <strain evidence="1 2">DSM 19922</strain>
    </source>
</reference>
<sequence length="48" mass="4908">MMGAKKGLQRPKAYKPLPALKAALLDLQAARSAPIANETALASMSAAA</sequence>
<evidence type="ECO:0000313" key="1">
    <source>
        <dbReference type="EMBL" id="MDQ0533130.1"/>
    </source>
</evidence>
<proteinExistence type="predicted"/>
<accession>A0ABU0MI44</accession>
<evidence type="ECO:0000313" key="2">
    <source>
        <dbReference type="Proteomes" id="UP001244552"/>
    </source>
</evidence>
<dbReference type="Proteomes" id="UP001244552">
    <property type="component" value="Unassembled WGS sequence"/>
</dbReference>
<dbReference type="EMBL" id="JAUSVU010000005">
    <property type="protein sequence ID" value="MDQ0533130.1"/>
    <property type="molecule type" value="Genomic_DNA"/>
</dbReference>
<gene>
    <name evidence="1" type="ORF">QO018_001979</name>
</gene>